<sequence>MEDTSQEAGLISLHAFSGQWTPRTFRVTGSIQGYVVQILVDSGATHNFIQNRVAQFLHLPSQSTPSPLRVMVGNGEFLPCSTFCPSVILTLDNQEFRIDLYPLELSGTDVVLGVHWLSLISTFVMDYNVPYMRFNWKNQLVELRGDPGPNPSPISAHQLCRLHSTNRVEALFQLTMASHPLPIPSIITTSSPTFTLSILN</sequence>
<dbReference type="AlphaFoldDB" id="A0AAQ3NFI3"/>
<reference evidence="1 2" key="1">
    <citation type="journal article" date="2023" name="Life. Sci Alliance">
        <title>Evolutionary insights into 3D genome organization and epigenetic landscape of Vigna mungo.</title>
        <authorList>
            <person name="Junaid A."/>
            <person name="Singh B."/>
            <person name="Bhatia S."/>
        </authorList>
    </citation>
    <scope>NUCLEOTIDE SEQUENCE [LARGE SCALE GENOMIC DNA]</scope>
    <source>
        <strain evidence="1">Urdbean</strain>
    </source>
</reference>
<dbReference type="Proteomes" id="UP001374535">
    <property type="component" value="Chromosome 6"/>
</dbReference>
<dbReference type="EMBL" id="CP144695">
    <property type="protein sequence ID" value="WVZ07738.1"/>
    <property type="molecule type" value="Genomic_DNA"/>
</dbReference>
<dbReference type="PROSITE" id="PS00141">
    <property type="entry name" value="ASP_PROTEASE"/>
    <property type="match status" value="1"/>
</dbReference>
<dbReference type="CDD" id="cd00303">
    <property type="entry name" value="retropepsin_like"/>
    <property type="match status" value="1"/>
</dbReference>
<accession>A0AAQ3NFI3</accession>
<name>A0AAQ3NFI3_VIGMU</name>
<organism evidence="1 2">
    <name type="scientific">Vigna mungo</name>
    <name type="common">Black gram</name>
    <name type="synonym">Phaseolus mungo</name>
    <dbReference type="NCBI Taxonomy" id="3915"/>
    <lineage>
        <taxon>Eukaryota</taxon>
        <taxon>Viridiplantae</taxon>
        <taxon>Streptophyta</taxon>
        <taxon>Embryophyta</taxon>
        <taxon>Tracheophyta</taxon>
        <taxon>Spermatophyta</taxon>
        <taxon>Magnoliopsida</taxon>
        <taxon>eudicotyledons</taxon>
        <taxon>Gunneridae</taxon>
        <taxon>Pentapetalae</taxon>
        <taxon>rosids</taxon>
        <taxon>fabids</taxon>
        <taxon>Fabales</taxon>
        <taxon>Fabaceae</taxon>
        <taxon>Papilionoideae</taxon>
        <taxon>50 kb inversion clade</taxon>
        <taxon>NPAAA clade</taxon>
        <taxon>indigoferoid/millettioid clade</taxon>
        <taxon>Phaseoleae</taxon>
        <taxon>Vigna</taxon>
    </lineage>
</organism>
<dbReference type="GO" id="GO:0006508">
    <property type="term" value="P:proteolysis"/>
    <property type="evidence" value="ECO:0007669"/>
    <property type="project" value="InterPro"/>
</dbReference>
<dbReference type="Gene3D" id="2.40.70.10">
    <property type="entry name" value="Acid Proteases"/>
    <property type="match status" value="1"/>
</dbReference>
<dbReference type="GO" id="GO:0004190">
    <property type="term" value="F:aspartic-type endopeptidase activity"/>
    <property type="evidence" value="ECO:0007669"/>
    <property type="project" value="InterPro"/>
</dbReference>
<dbReference type="Pfam" id="PF08284">
    <property type="entry name" value="RVP_2"/>
    <property type="match status" value="1"/>
</dbReference>
<keyword evidence="2" id="KW-1185">Reference proteome</keyword>
<protein>
    <recommendedName>
        <fullName evidence="3">RVP_2 domain-containing protein</fullName>
    </recommendedName>
</protein>
<proteinExistence type="predicted"/>
<evidence type="ECO:0008006" key="3">
    <source>
        <dbReference type="Google" id="ProtNLM"/>
    </source>
</evidence>
<gene>
    <name evidence="1" type="ORF">V8G54_021084</name>
</gene>
<dbReference type="InterPro" id="IPR001969">
    <property type="entry name" value="Aspartic_peptidase_AS"/>
</dbReference>
<evidence type="ECO:0000313" key="1">
    <source>
        <dbReference type="EMBL" id="WVZ07738.1"/>
    </source>
</evidence>
<evidence type="ECO:0000313" key="2">
    <source>
        <dbReference type="Proteomes" id="UP001374535"/>
    </source>
</evidence>
<dbReference type="SUPFAM" id="SSF50630">
    <property type="entry name" value="Acid proteases"/>
    <property type="match status" value="1"/>
</dbReference>
<dbReference type="InterPro" id="IPR021109">
    <property type="entry name" value="Peptidase_aspartic_dom_sf"/>
</dbReference>